<dbReference type="PANTHER" id="PTHR11839:SF5">
    <property type="entry name" value="ADP-RIBOSE PYROPHOSPHATASE"/>
    <property type="match status" value="1"/>
</dbReference>
<evidence type="ECO:0000256" key="14">
    <source>
        <dbReference type="PIRSR" id="PIRSR604385-3"/>
    </source>
</evidence>
<evidence type="ECO:0000256" key="10">
    <source>
        <dbReference type="ARBA" id="ARBA00030308"/>
    </source>
</evidence>
<evidence type="ECO:0000256" key="13">
    <source>
        <dbReference type="PIRSR" id="PIRSR604385-2"/>
    </source>
</evidence>
<dbReference type="GO" id="GO:0006753">
    <property type="term" value="P:nucleoside phosphate metabolic process"/>
    <property type="evidence" value="ECO:0007669"/>
    <property type="project" value="TreeGrafter"/>
</dbReference>
<feature type="domain" description="Nudix hydrolase" evidence="15">
    <location>
        <begin position="214"/>
        <end position="344"/>
    </location>
</feature>
<dbReference type="CDD" id="cd24155">
    <property type="entry name" value="NUDIX_ADPRase"/>
    <property type="match status" value="1"/>
</dbReference>
<dbReference type="InterPro" id="IPR015797">
    <property type="entry name" value="NUDIX_hydrolase-like_dom_sf"/>
</dbReference>
<dbReference type="InterPro" id="IPR036568">
    <property type="entry name" value="GGCT-like_sf"/>
</dbReference>
<feature type="short sequence motif" description="Nudix box" evidence="14">
    <location>
        <begin position="257"/>
        <end position="279"/>
    </location>
</feature>
<dbReference type="InterPro" id="IPR009288">
    <property type="entry name" value="AIG2-like_dom"/>
</dbReference>
<dbReference type="GO" id="GO:0047631">
    <property type="term" value="F:ADP-ribose diphosphatase activity"/>
    <property type="evidence" value="ECO:0007669"/>
    <property type="project" value="UniProtKB-EC"/>
</dbReference>
<dbReference type="CDD" id="cd06661">
    <property type="entry name" value="GGCT_like"/>
    <property type="match status" value="1"/>
</dbReference>
<evidence type="ECO:0000256" key="3">
    <source>
        <dbReference type="ARBA" id="ARBA00012453"/>
    </source>
</evidence>
<organism evidence="16 17">
    <name type="scientific">Sulfitobacter albidus</name>
    <dbReference type="NCBI Taxonomy" id="2829501"/>
    <lineage>
        <taxon>Bacteria</taxon>
        <taxon>Pseudomonadati</taxon>
        <taxon>Pseudomonadota</taxon>
        <taxon>Alphaproteobacteria</taxon>
        <taxon>Rhodobacterales</taxon>
        <taxon>Roseobacteraceae</taxon>
        <taxon>Sulfitobacter</taxon>
    </lineage>
</organism>
<feature type="binding site" evidence="13">
    <location>
        <position position="272"/>
    </location>
    <ligand>
        <name>Mg(2+)</name>
        <dbReference type="ChEBI" id="CHEBI:18420"/>
        <label>1</label>
    </ligand>
</feature>
<dbReference type="PANTHER" id="PTHR11839">
    <property type="entry name" value="UDP/ADP-SUGAR PYROPHOSPHATASE"/>
    <property type="match status" value="1"/>
</dbReference>
<dbReference type="GO" id="GO:0019693">
    <property type="term" value="P:ribose phosphate metabolic process"/>
    <property type="evidence" value="ECO:0007669"/>
    <property type="project" value="TreeGrafter"/>
</dbReference>
<dbReference type="AlphaFoldDB" id="A0A975JG83"/>
<feature type="binding site" evidence="13">
    <location>
        <position position="276"/>
    </location>
    <ligand>
        <name>Mg(2+)</name>
        <dbReference type="ChEBI" id="CHEBI:18420"/>
        <label>1</label>
    </ligand>
</feature>
<dbReference type="PROSITE" id="PS00893">
    <property type="entry name" value="NUDIX_BOX"/>
    <property type="match status" value="1"/>
</dbReference>
<dbReference type="KEGG" id="sual:KDD17_06995"/>
<dbReference type="PROSITE" id="PS51462">
    <property type="entry name" value="NUDIX"/>
    <property type="match status" value="1"/>
</dbReference>
<dbReference type="SUPFAM" id="SSF55811">
    <property type="entry name" value="Nudix"/>
    <property type="match status" value="1"/>
</dbReference>
<evidence type="ECO:0000256" key="6">
    <source>
        <dbReference type="ARBA" id="ARBA00022801"/>
    </source>
</evidence>
<evidence type="ECO:0000259" key="15">
    <source>
        <dbReference type="PROSITE" id="PS51462"/>
    </source>
</evidence>
<dbReference type="InterPro" id="IPR013024">
    <property type="entry name" value="GGCT-like"/>
</dbReference>
<comment type="catalytic activity">
    <reaction evidence="12">
        <text>ADP-D-ribose + H2O = D-ribose 5-phosphate + AMP + 2 H(+)</text>
        <dbReference type="Rhea" id="RHEA:10412"/>
        <dbReference type="ChEBI" id="CHEBI:15377"/>
        <dbReference type="ChEBI" id="CHEBI:15378"/>
        <dbReference type="ChEBI" id="CHEBI:57967"/>
        <dbReference type="ChEBI" id="CHEBI:78346"/>
        <dbReference type="ChEBI" id="CHEBI:456215"/>
        <dbReference type="EC" id="3.6.1.13"/>
    </reaction>
</comment>
<dbReference type="GO" id="GO:0005829">
    <property type="term" value="C:cytosol"/>
    <property type="evidence" value="ECO:0007669"/>
    <property type="project" value="TreeGrafter"/>
</dbReference>
<dbReference type="NCBIfam" id="TIGR00052">
    <property type="entry name" value="nudix-type nucleoside diphosphatase, YffH/AdpP family"/>
    <property type="match status" value="1"/>
</dbReference>
<dbReference type="GO" id="GO:0046872">
    <property type="term" value="F:metal ion binding"/>
    <property type="evidence" value="ECO:0007669"/>
    <property type="project" value="UniProtKB-KW"/>
</dbReference>
<name>A0A975JG83_9RHOB</name>
<evidence type="ECO:0000256" key="9">
    <source>
        <dbReference type="ARBA" id="ARBA00030162"/>
    </source>
</evidence>
<dbReference type="InterPro" id="IPR000086">
    <property type="entry name" value="NUDIX_hydrolase_dom"/>
</dbReference>
<gene>
    <name evidence="16" type="ORF">KDD17_06995</name>
</gene>
<feature type="binding site" evidence="13">
    <location>
        <position position="256"/>
    </location>
    <ligand>
        <name>Mg(2+)</name>
        <dbReference type="ChEBI" id="CHEBI:18420"/>
        <label>1</label>
    </ligand>
</feature>
<dbReference type="Proteomes" id="UP000683291">
    <property type="component" value="Chromosome 1"/>
</dbReference>
<feature type="binding site" evidence="13">
    <location>
        <position position="325"/>
    </location>
    <ligand>
        <name>Mg(2+)</name>
        <dbReference type="ChEBI" id="CHEBI:18420"/>
        <label>1</label>
    </ligand>
</feature>
<comment type="function">
    <text evidence="8">Acts on ADP-mannose and ADP-glucose as well as ADP-ribose. Prevents glycogen biosynthesis. The reaction catalyzed by this enzyme is a limiting step of the gluconeogenic process.</text>
</comment>
<keyword evidence="6" id="KW-0378">Hydrolase</keyword>
<keyword evidence="7 13" id="KW-0460">Magnesium</keyword>
<dbReference type="EC" id="3.6.1.13" evidence="3"/>
<dbReference type="SUPFAM" id="SSF110857">
    <property type="entry name" value="Gamma-glutamyl cyclotransferase-like"/>
    <property type="match status" value="1"/>
</dbReference>
<sequence>MTTLFFYGTLRHLPLLEIVLGRRVDPGDVTPATLPRHAARGVAEGPFPTLIVEEGSRARGLRVQNLTEQDIARLDFYEGGFDYDLVDVTLTGGLGARVYVSPPGIWTPTDPWDLDDWVARWAEMSCHAAREVMGYFGQRDRAQIAARFGQIRTRAWSKVLAGAQAPRQGTLKGRVDVADSRRPYLGFFGVEEADLRHSLFGGGMSAQVERSWLVGADAAIVLPYDPARDRVMVVEQMRVGPLGRGDAELWQLEPIAGRIDPGETPQEAAHREAQEEAGLSLRALEPVAECYASPGTTTDFFHIFVGLADLPDDATGIGGHLAEQEDIRSHIMGFPDFLAMAERRATANAPLTLLAYWLAHHRTRLRSAQGVAR</sequence>
<evidence type="ECO:0000256" key="4">
    <source>
        <dbReference type="ARBA" id="ARBA00013297"/>
    </source>
</evidence>
<dbReference type="EMBL" id="CP073581">
    <property type="protein sequence ID" value="QUJ77695.1"/>
    <property type="molecule type" value="Genomic_DNA"/>
</dbReference>
<evidence type="ECO:0000313" key="16">
    <source>
        <dbReference type="EMBL" id="QUJ77695.1"/>
    </source>
</evidence>
<dbReference type="Pfam" id="PF06094">
    <property type="entry name" value="GGACT"/>
    <property type="match status" value="1"/>
</dbReference>
<dbReference type="InterPro" id="IPR020084">
    <property type="entry name" value="NUDIX_hydrolase_CS"/>
</dbReference>
<evidence type="ECO:0000313" key="17">
    <source>
        <dbReference type="Proteomes" id="UP000683291"/>
    </source>
</evidence>
<dbReference type="RefSeq" id="WP_212705888.1">
    <property type="nucleotide sequence ID" value="NZ_CP073581.1"/>
</dbReference>
<proteinExistence type="inferred from homology"/>
<dbReference type="Gene3D" id="3.90.79.10">
    <property type="entry name" value="Nucleoside Triphosphate Pyrophosphohydrolase"/>
    <property type="match status" value="1"/>
</dbReference>
<dbReference type="GO" id="GO:0019144">
    <property type="term" value="F:ADP-sugar diphosphatase activity"/>
    <property type="evidence" value="ECO:0007669"/>
    <property type="project" value="TreeGrafter"/>
</dbReference>
<comment type="similarity">
    <text evidence="2">Belongs to the Nudix hydrolase family. NudF subfamily.</text>
</comment>
<evidence type="ECO:0000256" key="12">
    <source>
        <dbReference type="ARBA" id="ARBA00049546"/>
    </source>
</evidence>
<comment type="cofactor">
    <cofactor evidence="1 13">
        <name>Mg(2+)</name>
        <dbReference type="ChEBI" id="CHEBI:18420"/>
    </cofactor>
</comment>
<dbReference type="Pfam" id="PF00293">
    <property type="entry name" value="NUDIX"/>
    <property type="match status" value="1"/>
</dbReference>
<evidence type="ECO:0000256" key="7">
    <source>
        <dbReference type="ARBA" id="ARBA00022842"/>
    </source>
</evidence>
<evidence type="ECO:0000256" key="1">
    <source>
        <dbReference type="ARBA" id="ARBA00001946"/>
    </source>
</evidence>
<evidence type="ECO:0000256" key="2">
    <source>
        <dbReference type="ARBA" id="ARBA00007482"/>
    </source>
</evidence>
<evidence type="ECO:0000256" key="11">
    <source>
        <dbReference type="ARBA" id="ARBA00033056"/>
    </source>
</evidence>
<keyword evidence="5 13" id="KW-0479">Metal-binding</keyword>
<dbReference type="InterPro" id="IPR004385">
    <property type="entry name" value="NDP_pyrophosphatase"/>
</dbReference>
<evidence type="ECO:0000256" key="8">
    <source>
        <dbReference type="ARBA" id="ARBA00025164"/>
    </source>
</evidence>
<accession>A0A975JG83</accession>
<reference evidence="16" key="1">
    <citation type="submission" date="2021-04" db="EMBL/GenBank/DDBJ databases">
        <title>Complete genome sequence for Sulfitobacter sp. strain JK7-1.</title>
        <authorList>
            <person name="Park S.-J."/>
        </authorList>
    </citation>
    <scope>NUCLEOTIDE SEQUENCE</scope>
    <source>
        <strain evidence="16">JK7-1</strain>
    </source>
</reference>
<evidence type="ECO:0000256" key="5">
    <source>
        <dbReference type="ARBA" id="ARBA00022723"/>
    </source>
</evidence>
<dbReference type="Gene3D" id="3.10.490.10">
    <property type="entry name" value="Gamma-glutamyl cyclotransferase-like"/>
    <property type="match status" value="1"/>
</dbReference>
<protein>
    <recommendedName>
        <fullName evidence="4">ADP-ribose pyrophosphatase</fullName>
        <ecNumber evidence="3">3.6.1.13</ecNumber>
    </recommendedName>
    <alternativeName>
        <fullName evidence="9">ADP-ribose diphosphatase</fullName>
    </alternativeName>
    <alternativeName>
        <fullName evidence="11">ADP-ribose phosphohydrolase</fullName>
    </alternativeName>
    <alternativeName>
        <fullName evidence="10">Adenosine diphosphoribose pyrophosphatase</fullName>
    </alternativeName>
</protein>
<keyword evidence="17" id="KW-1185">Reference proteome</keyword>